<evidence type="ECO:0000313" key="2">
    <source>
        <dbReference type="Proteomes" id="UP000692954"/>
    </source>
</evidence>
<evidence type="ECO:0000313" key="1">
    <source>
        <dbReference type="EMBL" id="CAD8125606.1"/>
    </source>
</evidence>
<protein>
    <submittedName>
        <fullName evidence="1">Uncharacterized protein</fullName>
    </submittedName>
</protein>
<keyword evidence="2" id="KW-1185">Reference proteome</keyword>
<organism evidence="1 2">
    <name type="scientific">Paramecium sonneborni</name>
    <dbReference type="NCBI Taxonomy" id="65129"/>
    <lineage>
        <taxon>Eukaryota</taxon>
        <taxon>Sar</taxon>
        <taxon>Alveolata</taxon>
        <taxon>Ciliophora</taxon>
        <taxon>Intramacronucleata</taxon>
        <taxon>Oligohymenophorea</taxon>
        <taxon>Peniculida</taxon>
        <taxon>Parameciidae</taxon>
        <taxon>Paramecium</taxon>
    </lineage>
</organism>
<accession>A0A8S1RB65</accession>
<proteinExistence type="predicted"/>
<name>A0A8S1RB65_9CILI</name>
<sequence length="202" mass="24509">MNPNRSLKNIRLEFKCPEQCNCEGKINRKWYHQSCGNALYMTSKGDIFCDTKGCNTFFIKDAQFQCNKARQSQSWYKYKSMSQIFMALSCAIQESEQSLKQEDQIKFTKEILEEVNKQQFIKIIRMNYYHIQKQTQQFLFYSYLYTIIISSQEKFIFCQQNQITIQIYYTRIKLTRRQGFQQNKIFIWEKYFTLLQIFSNKL</sequence>
<dbReference type="EMBL" id="CAJJDN010000160">
    <property type="protein sequence ID" value="CAD8125606.1"/>
    <property type="molecule type" value="Genomic_DNA"/>
</dbReference>
<dbReference type="AlphaFoldDB" id="A0A8S1RB65"/>
<comment type="caution">
    <text evidence="1">The sequence shown here is derived from an EMBL/GenBank/DDBJ whole genome shotgun (WGS) entry which is preliminary data.</text>
</comment>
<dbReference type="Proteomes" id="UP000692954">
    <property type="component" value="Unassembled WGS sequence"/>
</dbReference>
<gene>
    <name evidence="1" type="ORF">PSON_ATCC_30995.1.T1600071</name>
</gene>
<reference evidence="1" key="1">
    <citation type="submission" date="2021-01" db="EMBL/GenBank/DDBJ databases">
        <authorList>
            <consortium name="Genoscope - CEA"/>
            <person name="William W."/>
        </authorList>
    </citation>
    <scope>NUCLEOTIDE SEQUENCE</scope>
</reference>